<sequence>MSSYDTLRRQCRTLESLLDTKLTSYSRVASTIATHQDLEAAGSIERWRDLEAEIEGLLDKLRETNEDLSIALNKSSELPSTAMLHAAQRHRDVLQDYNRDFLRIKVNVQSAEDQRNLLQNVRHDIDAYNSSSSDMLLSERGRIDSSHQMTDQVLEQAYETRSEFARQRTSLAGINARMSGVLNVLPGVNSLIGMVQSRRRRDALILGCVIGVGIVLLLTYMAR</sequence>
<dbReference type="OrthoDB" id="422156at2759"/>
<dbReference type="PIRSF" id="PIRSF027109">
    <property type="entry name" value="Golgi_SNARE"/>
    <property type="match status" value="1"/>
</dbReference>
<dbReference type="Proteomes" id="UP000076722">
    <property type="component" value="Unassembled WGS sequence"/>
</dbReference>
<evidence type="ECO:0000313" key="12">
    <source>
        <dbReference type="EMBL" id="KZS93178.1"/>
    </source>
</evidence>
<accession>A0A164UF83</accession>
<evidence type="ECO:0000256" key="8">
    <source>
        <dbReference type="ARBA" id="ARBA00023136"/>
    </source>
</evidence>
<evidence type="ECO:0000256" key="9">
    <source>
        <dbReference type="PIRNR" id="PIRNR027109"/>
    </source>
</evidence>
<evidence type="ECO:0000256" key="6">
    <source>
        <dbReference type="ARBA" id="ARBA00022989"/>
    </source>
</evidence>
<reference evidence="12 13" key="1">
    <citation type="journal article" date="2016" name="Mol. Biol. Evol.">
        <title>Comparative Genomics of Early-Diverging Mushroom-Forming Fungi Provides Insights into the Origins of Lignocellulose Decay Capabilities.</title>
        <authorList>
            <person name="Nagy L.G."/>
            <person name="Riley R."/>
            <person name="Tritt A."/>
            <person name="Adam C."/>
            <person name="Daum C."/>
            <person name="Floudas D."/>
            <person name="Sun H."/>
            <person name="Yadav J.S."/>
            <person name="Pangilinan J."/>
            <person name="Larsson K.H."/>
            <person name="Matsuura K."/>
            <person name="Barry K."/>
            <person name="Labutti K."/>
            <person name="Kuo R."/>
            <person name="Ohm R.A."/>
            <person name="Bhattacharya S.S."/>
            <person name="Shirouzu T."/>
            <person name="Yoshinaga Y."/>
            <person name="Martin F.M."/>
            <person name="Grigoriev I.V."/>
            <person name="Hibbett D.S."/>
        </authorList>
    </citation>
    <scope>NUCLEOTIDE SEQUENCE [LARGE SCALE GENOMIC DNA]</scope>
    <source>
        <strain evidence="12 13">HHB9708</strain>
    </source>
</reference>
<evidence type="ECO:0000256" key="7">
    <source>
        <dbReference type="ARBA" id="ARBA00023034"/>
    </source>
</evidence>
<comment type="similarity">
    <text evidence="2 9">Belongs to the GOSR1 family.</text>
</comment>
<comment type="subunit">
    <text evidence="9">Component of several multiprotein Golgi SNARE complexes.</text>
</comment>
<dbReference type="GO" id="GO:0006888">
    <property type="term" value="P:endoplasmic reticulum to Golgi vesicle-mediated transport"/>
    <property type="evidence" value="ECO:0007669"/>
    <property type="project" value="InterPro"/>
</dbReference>
<dbReference type="GO" id="GO:0031201">
    <property type="term" value="C:SNARE complex"/>
    <property type="evidence" value="ECO:0007669"/>
    <property type="project" value="TreeGrafter"/>
</dbReference>
<dbReference type="GO" id="GO:0000139">
    <property type="term" value="C:Golgi membrane"/>
    <property type="evidence" value="ECO:0007669"/>
    <property type="project" value="UniProtKB-SubCell"/>
</dbReference>
<proteinExistence type="inferred from homology"/>
<organism evidence="12 13">
    <name type="scientific">Sistotremastrum niveocremeum HHB9708</name>
    <dbReference type="NCBI Taxonomy" id="1314777"/>
    <lineage>
        <taxon>Eukaryota</taxon>
        <taxon>Fungi</taxon>
        <taxon>Dikarya</taxon>
        <taxon>Basidiomycota</taxon>
        <taxon>Agaricomycotina</taxon>
        <taxon>Agaricomycetes</taxon>
        <taxon>Sistotremastrales</taxon>
        <taxon>Sistotremastraceae</taxon>
        <taxon>Sertulicium</taxon>
        <taxon>Sertulicium niveocremeum</taxon>
    </lineage>
</organism>
<keyword evidence="9" id="KW-0931">ER-Golgi transport</keyword>
<evidence type="ECO:0000256" key="11">
    <source>
        <dbReference type="SAM" id="Phobius"/>
    </source>
</evidence>
<dbReference type="EMBL" id="KV419408">
    <property type="protein sequence ID" value="KZS93178.1"/>
    <property type="molecule type" value="Genomic_DNA"/>
</dbReference>
<gene>
    <name evidence="12" type="ORF">SISNIDRAFT_102997</name>
</gene>
<dbReference type="Pfam" id="PF12352">
    <property type="entry name" value="V-SNARE_C"/>
    <property type="match status" value="1"/>
</dbReference>
<dbReference type="GO" id="GO:0005484">
    <property type="term" value="F:SNAP receptor activity"/>
    <property type="evidence" value="ECO:0007669"/>
    <property type="project" value="TreeGrafter"/>
</dbReference>
<dbReference type="GO" id="GO:0048219">
    <property type="term" value="P:inter-Golgi cisterna vesicle-mediated transport"/>
    <property type="evidence" value="ECO:0007669"/>
    <property type="project" value="TreeGrafter"/>
</dbReference>
<keyword evidence="8 9" id="KW-0472">Membrane</keyword>
<keyword evidence="3 9" id="KW-0813">Transport</keyword>
<protein>
    <recommendedName>
        <fullName evidence="9">Golgi SNAP receptor complex member 1</fullName>
    </recommendedName>
</protein>
<feature type="coiled-coil region" evidence="10">
    <location>
        <begin position="47"/>
        <end position="114"/>
    </location>
</feature>
<name>A0A164UF83_9AGAM</name>
<evidence type="ECO:0000256" key="4">
    <source>
        <dbReference type="ARBA" id="ARBA00022692"/>
    </source>
</evidence>
<evidence type="ECO:0000256" key="1">
    <source>
        <dbReference type="ARBA" id="ARBA00004409"/>
    </source>
</evidence>
<keyword evidence="6 11" id="KW-1133">Transmembrane helix</keyword>
<comment type="subcellular location">
    <subcellularLocation>
        <location evidence="1">Golgi apparatus membrane</location>
        <topology evidence="1">Single-pass type IV membrane protein</topology>
    </subcellularLocation>
</comment>
<keyword evidence="13" id="KW-1185">Reference proteome</keyword>
<dbReference type="GO" id="GO:0006906">
    <property type="term" value="P:vesicle fusion"/>
    <property type="evidence" value="ECO:0007669"/>
    <property type="project" value="TreeGrafter"/>
</dbReference>
<dbReference type="PANTHER" id="PTHR21094:SF2">
    <property type="entry name" value="GOLGI SNAP RECEPTOR COMPLEX MEMBER 1"/>
    <property type="match status" value="1"/>
</dbReference>
<dbReference type="GO" id="GO:0005801">
    <property type="term" value="C:cis-Golgi network"/>
    <property type="evidence" value="ECO:0007669"/>
    <property type="project" value="InterPro"/>
</dbReference>
<dbReference type="InterPro" id="IPR023601">
    <property type="entry name" value="Golgi_SNAP_su1"/>
</dbReference>
<feature type="transmembrane region" description="Helical" evidence="11">
    <location>
        <begin position="203"/>
        <end position="222"/>
    </location>
</feature>
<dbReference type="PANTHER" id="PTHR21094">
    <property type="entry name" value="GOS-28 SNARE- RELATED"/>
    <property type="match status" value="1"/>
</dbReference>
<evidence type="ECO:0000256" key="3">
    <source>
        <dbReference type="ARBA" id="ARBA00022448"/>
    </source>
</evidence>
<dbReference type="STRING" id="1314777.A0A164UF83"/>
<keyword evidence="10" id="KW-0175">Coiled coil</keyword>
<dbReference type="GO" id="GO:0005797">
    <property type="term" value="C:Golgi medial cisterna"/>
    <property type="evidence" value="ECO:0007669"/>
    <property type="project" value="TreeGrafter"/>
</dbReference>
<evidence type="ECO:0000256" key="10">
    <source>
        <dbReference type="SAM" id="Coils"/>
    </source>
</evidence>
<evidence type="ECO:0000313" key="13">
    <source>
        <dbReference type="Proteomes" id="UP000076722"/>
    </source>
</evidence>
<evidence type="ECO:0000256" key="2">
    <source>
        <dbReference type="ARBA" id="ARBA00008473"/>
    </source>
</evidence>
<comment type="function">
    <text evidence="9">Involved in transport from the ER to the Golgi apparatus as well as in intra-Golgi transport. It belongs to a super-family of proteins called t-SNAREs or soluble NSF (N-ethylmaleimide-sensitive factor) attachment protein receptor.</text>
</comment>
<keyword evidence="5 9" id="KW-0653">Protein transport</keyword>
<keyword evidence="4 11" id="KW-0812">Transmembrane</keyword>
<keyword evidence="7 9" id="KW-0333">Golgi apparatus</keyword>
<evidence type="ECO:0000256" key="5">
    <source>
        <dbReference type="ARBA" id="ARBA00022927"/>
    </source>
</evidence>
<dbReference type="AlphaFoldDB" id="A0A164UF83"/>
<dbReference type="GO" id="GO:0015031">
    <property type="term" value="P:protein transport"/>
    <property type="evidence" value="ECO:0007669"/>
    <property type="project" value="UniProtKB-KW"/>
</dbReference>